<dbReference type="PROSITE" id="PS50126">
    <property type="entry name" value="S1"/>
    <property type="match status" value="1"/>
</dbReference>
<dbReference type="Pfam" id="PF00575">
    <property type="entry name" value="S1"/>
    <property type="match status" value="1"/>
</dbReference>
<keyword evidence="3" id="KW-0687">Ribonucleoprotein</keyword>
<dbReference type="Proteomes" id="UP000310719">
    <property type="component" value="Chromosome"/>
</dbReference>
<protein>
    <submittedName>
        <fullName evidence="3">30S ribosomal protein S1</fullName>
    </submittedName>
</protein>
<feature type="region of interest" description="Disordered" evidence="1">
    <location>
        <begin position="34"/>
        <end position="87"/>
    </location>
</feature>
<dbReference type="AlphaFoldDB" id="A0A4U9ITG0"/>
<dbReference type="PANTHER" id="PTHR10724:SF10">
    <property type="entry name" value="S1 RNA-BINDING DOMAIN-CONTAINING PROTEIN 1"/>
    <property type="match status" value="1"/>
</dbReference>
<evidence type="ECO:0000256" key="1">
    <source>
        <dbReference type="SAM" id="MobiDB-lite"/>
    </source>
</evidence>
<dbReference type="EMBL" id="LR590464">
    <property type="protein sequence ID" value="VTP81667.1"/>
    <property type="molecule type" value="Genomic_DNA"/>
</dbReference>
<dbReference type="InterPro" id="IPR050437">
    <property type="entry name" value="Ribos_protein_bS1-like"/>
</dbReference>
<dbReference type="InterPro" id="IPR012340">
    <property type="entry name" value="NA-bd_OB-fold"/>
</dbReference>
<proteinExistence type="predicted"/>
<dbReference type="GO" id="GO:0005840">
    <property type="term" value="C:ribosome"/>
    <property type="evidence" value="ECO:0007669"/>
    <property type="project" value="UniProtKB-KW"/>
</dbReference>
<gene>
    <name evidence="3" type="primary">yhgF_6</name>
    <name evidence="3" type="ORF">NCTC13032_06886</name>
</gene>
<dbReference type="GO" id="GO:0003735">
    <property type="term" value="F:structural constituent of ribosome"/>
    <property type="evidence" value="ECO:0007669"/>
    <property type="project" value="TreeGrafter"/>
</dbReference>
<dbReference type="PANTHER" id="PTHR10724">
    <property type="entry name" value="30S RIBOSOMAL PROTEIN S1"/>
    <property type="match status" value="1"/>
</dbReference>
<reference evidence="3 4" key="1">
    <citation type="submission" date="2019-05" db="EMBL/GenBank/DDBJ databases">
        <authorList>
            <consortium name="Pathogen Informatics"/>
        </authorList>
    </citation>
    <scope>NUCLEOTIDE SEQUENCE [LARGE SCALE GENOMIC DNA]</scope>
    <source>
        <strain evidence="3 4">NCTC13032</strain>
    </source>
</reference>
<organism evidence="3 4">
    <name type="scientific">Leclercia adecarboxylata</name>
    <dbReference type="NCBI Taxonomy" id="83655"/>
    <lineage>
        <taxon>Bacteria</taxon>
        <taxon>Pseudomonadati</taxon>
        <taxon>Pseudomonadota</taxon>
        <taxon>Gammaproteobacteria</taxon>
        <taxon>Enterobacterales</taxon>
        <taxon>Enterobacteriaceae</taxon>
        <taxon>Leclercia</taxon>
    </lineage>
</organism>
<evidence type="ECO:0000259" key="2">
    <source>
        <dbReference type="PROSITE" id="PS50126"/>
    </source>
</evidence>
<evidence type="ECO:0000313" key="4">
    <source>
        <dbReference type="Proteomes" id="UP000310719"/>
    </source>
</evidence>
<dbReference type="GO" id="GO:0005829">
    <property type="term" value="C:cytosol"/>
    <property type="evidence" value="ECO:0007669"/>
    <property type="project" value="TreeGrafter"/>
</dbReference>
<dbReference type="SUPFAM" id="SSF50249">
    <property type="entry name" value="Nucleic acid-binding proteins"/>
    <property type="match status" value="1"/>
</dbReference>
<evidence type="ECO:0000313" key="3">
    <source>
        <dbReference type="EMBL" id="VTP81667.1"/>
    </source>
</evidence>
<sequence length="87" mass="9464">MEDPHTVVKAGDIVKVKVLEVDLQRKRIALTMRLDEQPGETNARRGGGNSDARQQQRPAAKPRGREAQPSGNSAMMDALAAAMGKKR</sequence>
<dbReference type="InterPro" id="IPR003029">
    <property type="entry name" value="S1_domain"/>
</dbReference>
<dbReference type="GO" id="GO:0006412">
    <property type="term" value="P:translation"/>
    <property type="evidence" value="ECO:0007669"/>
    <property type="project" value="TreeGrafter"/>
</dbReference>
<feature type="domain" description="S1 motif" evidence="2">
    <location>
        <begin position="1"/>
        <end position="33"/>
    </location>
</feature>
<dbReference type="Gene3D" id="2.40.50.140">
    <property type="entry name" value="Nucleic acid-binding proteins"/>
    <property type="match status" value="1"/>
</dbReference>
<keyword evidence="3" id="KW-0689">Ribosomal protein</keyword>
<accession>A0A4U9ITG0</accession>
<name>A0A4U9ITG0_9ENTR</name>
<dbReference type="GO" id="GO:0003729">
    <property type="term" value="F:mRNA binding"/>
    <property type="evidence" value="ECO:0007669"/>
    <property type="project" value="TreeGrafter"/>
</dbReference>